<dbReference type="SUPFAM" id="SSF53187">
    <property type="entry name" value="Zn-dependent exopeptidases"/>
    <property type="match status" value="1"/>
</dbReference>
<accession>A0ABS5QFH8</accession>
<protein>
    <submittedName>
        <fullName evidence="3">Amidohydrolase</fullName>
    </submittedName>
</protein>
<organism evidence="3 4">
    <name type="scientific">Roseococcus pinisoli</name>
    <dbReference type="NCBI Taxonomy" id="2835040"/>
    <lineage>
        <taxon>Bacteria</taxon>
        <taxon>Pseudomonadati</taxon>
        <taxon>Pseudomonadota</taxon>
        <taxon>Alphaproteobacteria</taxon>
        <taxon>Acetobacterales</taxon>
        <taxon>Roseomonadaceae</taxon>
        <taxon>Roseococcus</taxon>
    </lineage>
</organism>
<keyword evidence="1" id="KW-0378">Hydrolase</keyword>
<dbReference type="RefSeq" id="WP_213671163.1">
    <property type="nucleotide sequence ID" value="NZ_JAHCDA010000003.1"/>
</dbReference>
<evidence type="ECO:0000313" key="3">
    <source>
        <dbReference type="EMBL" id="MBS7812457.1"/>
    </source>
</evidence>
<dbReference type="SUPFAM" id="SSF55031">
    <property type="entry name" value="Bacterial exopeptidase dimerisation domain"/>
    <property type="match status" value="1"/>
</dbReference>
<dbReference type="Pfam" id="PF01546">
    <property type="entry name" value="Peptidase_M20"/>
    <property type="match status" value="1"/>
</dbReference>
<dbReference type="InterPro" id="IPR011650">
    <property type="entry name" value="Peptidase_M20_dimer"/>
</dbReference>
<dbReference type="PIRSF" id="PIRSF005962">
    <property type="entry name" value="Pept_M20D_amidohydro"/>
    <property type="match status" value="1"/>
</dbReference>
<feature type="domain" description="Peptidase M20 dimerisation" evidence="2">
    <location>
        <begin position="185"/>
        <end position="275"/>
    </location>
</feature>
<dbReference type="InterPro" id="IPR017439">
    <property type="entry name" value="Amidohydrolase"/>
</dbReference>
<dbReference type="PANTHER" id="PTHR11014">
    <property type="entry name" value="PEPTIDASE M20 FAMILY MEMBER"/>
    <property type="match status" value="1"/>
</dbReference>
<dbReference type="Gene3D" id="3.30.70.360">
    <property type="match status" value="1"/>
</dbReference>
<keyword evidence="4" id="KW-1185">Reference proteome</keyword>
<reference evidence="3 4" key="1">
    <citation type="submission" date="2021-05" db="EMBL/GenBank/DDBJ databases">
        <title>Roseococcus sp. XZZS9, whole genome shotgun sequencing project.</title>
        <authorList>
            <person name="Zhao G."/>
            <person name="Shen L."/>
        </authorList>
    </citation>
    <scope>NUCLEOTIDE SEQUENCE [LARGE SCALE GENOMIC DNA]</scope>
    <source>
        <strain evidence="3 4">XZZS9</strain>
    </source>
</reference>
<proteinExistence type="predicted"/>
<name>A0ABS5QFH8_9PROT</name>
<evidence type="ECO:0000259" key="2">
    <source>
        <dbReference type="Pfam" id="PF07687"/>
    </source>
</evidence>
<dbReference type="CDD" id="cd05666">
    <property type="entry name" value="M20_Acy1-like"/>
    <property type="match status" value="1"/>
</dbReference>
<gene>
    <name evidence="3" type="ORF">KHU32_16015</name>
</gene>
<comment type="caution">
    <text evidence="3">The sequence shown here is derived from an EMBL/GenBank/DDBJ whole genome shotgun (WGS) entry which is preliminary data.</text>
</comment>
<dbReference type="InterPro" id="IPR002933">
    <property type="entry name" value="Peptidase_M20"/>
</dbReference>
<dbReference type="Proteomes" id="UP000766336">
    <property type="component" value="Unassembled WGS sequence"/>
</dbReference>
<dbReference type="Gene3D" id="3.40.630.10">
    <property type="entry name" value="Zn peptidases"/>
    <property type="match status" value="1"/>
</dbReference>
<dbReference type="NCBIfam" id="TIGR01891">
    <property type="entry name" value="amidohydrolases"/>
    <property type="match status" value="1"/>
</dbReference>
<sequence>MPVNNSIASFAEEMTEWRRDIHAHPELLFEEHRTAEVVAKKLEEWGIEVHRGIAGTGVVGVLRSGNSGRSIGLRADMDALPMPEETGLPHASTVPGKMHACGHDGHTTMLLGAAKYLAETKNFDGTVHFLFQPAEEGGAGAKVMIEEGLFDRFPCDSVYGVHNDPGLKLGETSVVAGPILAASDRVNIIVKGRGGHAARPHMSLDPILIGAQIVVAIQGIVARRVDPLDSAVISLCQFHSGTASNVIPDTATINGTIRTLRPETRDEMERLITQIGQNIGAMHDAEVVVEYKRGYPPTVNHEAETERAALAAAKVMGADKVIRKRPPAMGAEDFSYMLIERPGCFLKLGQAGADKGGVPVHNTKYDFNDDLLPIGASFFATLVEQELSRG</sequence>
<dbReference type="EMBL" id="JAHCDA010000003">
    <property type="protein sequence ID" value="MBS7812457.1"/>
    <property type="molecule type" value="Genomic_DNA"/>
</dbReference>
<evidence type="ECO:0000256" key="1">
    <source>
        <dbReference type="ARBA" id="ARBA00022801"/>
    </source>
</evidence>
<dbReference type="InterPro" id="IPR036264">
    <property type="entry name" value="Bact_exopeptidase_dim_dom"/>
</dbReference>
<dbReference type="Pfam" id="PF07687">
    <property type="entry name" value="M20_dimer"/>
    <property type="match status" value="1"/>
</dbReference>
<dbReference type="PANTHER" id="PTHR11014:SF63">
    <property type="entry name" value="METALLOPEPTIDASE, PUTATIVE (AFU_ORTHOLOGUE AFUA_6G09600)-RELATED"/>
    <property type="match status" value="1"/>
</dbReference>
<evidence type="ECO:0000313" key="4">
    <source>
        <dbReference type="Proteomes" id="UP000766336"/>
    </source>
</evidence>